<dbReference type="Pfam" id="PF00134">
    <property type="entry name" value="Cyclin_N"/>
    <property type="match status" value="1"/>
</dbReference>
<sequence length="127" mass="14755">MTQDMCHVSKPMSNFSVIDLNYLLERENINFQIANIPPHYRDAIAQWLYQTYLLTMTLFDRVTAIKELPHDCLQLVATCCLLISCKINERRPPSLKRLVFLSDGSFSETDLQVKSFCQFQADYGLRT</sequence>
<name>A0A4P9Y9K4_ROZAC</name>
<dbReference type="Gene3D" id="1.10.472.10">
    <property type="entry name" value="Cyclin-like"/>
    <property type="match status" value="1"/>
</dbReference>
<dbReference type="SUPFAM" id="SSF47954">
    <property type="entry name" value="Cyclin-like"/>
    <property type="match status" value="1"/>
</dbReference>
<evidence type="ECO:0000313" key="3">
    <source>
        <dbReference type="Proteomes" id="UP000281549"/>
    </source>
</evidence>
<dbReference type="Proteomes" id="UP000281549">
    <property type="component" value="Unassembled WGS sequence"/>
</dbReference>
<dbReference type="InterPro" id="IPR036915">
    <property type="entry name" value="Cyclin-like_sf"/>
</dbReference>
<evidence type="ECO:0000313" key="2">
    <source>
        <dbReference type="EMBL" id="RKP15735.1"/>
    </source>
</evidence>
<organism evidence="2 3">
    <name type="scientific">Rozella allomycis (strain CSF55)</name>
    <dbReference type="NCBI Taxonomy" id="988480"/>
    <lineage>
        <taxon>Eukaryota</taxon>
        <taxon>Fungi</taxon>
        <taxon>Fungi incertae sedis</taxon>
        <taxon>Cryptomycota</taxon>
        <taxon>Cryptomycota incertae sedis</taxon>
        <taxon>Rozella</taxon>
    </lineage>
</organism>
<dbReference type="InterPro" id="IPR006671">
    <property type="entry name" value="Cyclin_N"/>
</dbReference>
<dbReference type="AlphaFoldDB" id="A0A4P9Y9K4"/>
<proteinExistence type="predicted"/>
<reference evidence="3" key="1">
    <citation type="journal article" date="2018" name="Nat. Microbiol.">
        <title>Leveraging single-cell genomics to expand the fungal tree of life.</title>
        <authorList>
            <person name="Ahrendt S.R."/>
            <person name="Quandt C.A."/>
            <person name="Ciobanu D."/>
            <person name="Clum A."/>
            <person name="Salamov A."/>
            <person name="Andreopoulos B."/>
            <person name="Cheng J.F."/>
            <person name="Woyke T."/>
            <person name="Pelin A."/>
            <person name="Henrissat B."/>
            <person name="Reynolds N.K."/>
            <person name="Benny G.L."/>
            <person name="Smith M.E."/>
            <person name="James T.Y."/>
            <person name="Grigoriev I.V."/>
        </authorList>
    </citation>
    <scope>NUCLEOTIDE SEQUENCE [LARGE SCALE GENOMIC DNA]</scope>
    <source>
        <strain evidence="3">CSF55</strain>
    </source>
</reference>
<protein>
    <recommendedName>
        <fullName evidence="1">Cyclin N-terminal domain-containing protein</fullName>
    </recommendedName>
</protein>
<evidence type="ECO:0000259" key="1">
    <source>
        <dbReference type="Pfam" id="PF00134"/>
    </source>
</evidence>
<feature type="domain" description="Cyclin N-terminal" evidence="1">
    <location>
        <begin position="50"/>
        <end position="111"/>
    </location>
</feature>
<gene>
    <name evidence="2" type="ORF">ROZALSC1DRAFT_26116</name>
</gene>
<dbReference type="EMBL" id="ML007867">
    <property type="protein sequence ID" value="RKP15735.1"/>
    <property type="molecule type" value="Genomic_DNA"/>
</dbReference>
<accession>A0A4P9Y9K4</accession>